<proteinExistence type="predicted"/>
<dbReference type="InterPro" id="IPR018060">
    <property type="entry name" value="HTH_AraC"/>
</dbReference>
<dbReference type="GO" id="GO:0000160">
    <property type="term" value="P:phosphorelay signal transduction system"/>
    <property type="evidence" value="ECO:0007669"/>
    <property type="project" value="InterPro"/>
</dbReference>
<feature type="modified residue" description="4-aspartylphosphate" evidence="4">
    <location>
        <position position="52"/>
    </location>
</feature>
<dbReference type="InterPro" id="IPR011006">
    <property type="entry name" value="CheY-like_superfamily"/>
</dbReference>
<dbReference type="Gene3D" id="3.40.50.2300">
    <property type="match status" value="1"/>
</dbReference>
<keyword evidence="4" id="KW-0597">Phosphoprotein</keyword>
<evidence type="ECO:0000259" key="5">
    <source>
        <dbReference type="PROSITE" id="PS01124"/>
    </source>
</evidence>
<dbReference type="RefSeq" id="WP_193916958.1">
    <property type="nucleotide sequence ID" value="NZ_JADEXS020000001.1"/>
</dbReference>
<evidence type="ECO:0000256" key="4">
    <source>
        <dbReference type="PROSITE-ProRule" id="PRU00169"/>
    </source>
</evidence>
<feature type="domain" description="HTH araC/xylS-type" evidence="5">
    <location>
        <begin position="155"/>
        <end position="253"/>
    </location>
</feature>
<dbReference type="PROSITE" id="PS50110">
    <property type="entry name" value="RESPONSE_REGULATORY"/>
    <property type="match status" value="1"/>
</dbReference>
<dbReference type="PANTHER" id="PTHR43280:SF2">
    <property type="entry name" value="HTH-TYPE TRANSCRIPTIONAL REGULATOR EXSA"/>
    <property type="match status" value="1"/>
</dbReference>
<protein>
    <submittedName>
        <fullName evidence="7">Response regulator</fullName>
    </submittedName>
</protein>
<reference evidence="7" key="1">
    <citation type="submission" date="2020-10" db="EMBL/GenBank/DDBJ databases">
        <authorList>
            <person name="Castelo-Branco R."/>
            <person name="Eusebio N."/>
            <person name="Adriana R."/>
            <person name="Vieira A."/>
            <person name="Brugerolle De Fraissinette N."/>
            <person name="Rezende De Castro R."/>
            <person name="Schneider M.P."/>
            <person name="Vasconcelos V."/>
            <person name="Leao P.N."/>
        </authorList>
    </citation>
    <scope>NUCLEOTIDE SEQUENCE</scope>
    <source>
        <strain evidence="7">LEGE 12446</strain>
    </source>
</reference>
<dbReference type="Proteomes" id="UP000622533">
    <property type="component" value="Unassembled WGS sequence"/>
</dbReference>
<evidence type="ECO:0000256" key="3">
    <source>
        <dbReference type="ARBA" id="ARBA00023163"/>
    </source>
</evidence>
<dbReference type="GO" id="GO:0043565">
    <property type="term" value="F:sequence-specific DNA binding"/>
    <property type="evidence" value="ECO:0007669"/>
    <property type="project" value="InterPro"/>
</dbReference>
<dbReference type="CDD" id="cd17574">
    <property type="entry name" value="REC_OmpR"/>
    <property type="match status" value="1"/>
</dbReference>
<dbReference type="GO" id="GO:0003700">
    <property type="term" value="F:DNA-binding transcription factor activity"/>
    <property type="evidence" value="ECO:0007669"/>
    <property type="project" value="InterPro"/>
</dbReference>
<dbReference type="SMART" id="SM00448">
    <property type="entry name" value="REC"/>
    <property type="match status" value="1"/>
</dbReference>
<evidence type="ECO:0000259" key="6">
    <source>
        <dbReference type="PROSITE" id="PS50110"/>
    </source>
</evidence>
<dbReference type="SMART" id="SM00342">
    <property type="entry name" value="HTH_ARAC"/>
    <property type="match status" value="1"/>
</dbReference>
<gene>
    <name evidence="7" type="ORF">IQ276_13295</name>
</gene>
<evidence type="ECO:0000313" key="8">
    <source>
        <dbReference type="Proteomes" id="UP000622533"/>
    </source>
</evidence>
<keyword evidence="3" id="KW-0804">Transcription</keyword>
<evidence type="ECO:0000313" key="7">
    <source>
        <dbReference type="EMBL" id="MBE9023367.1"/>
    </source>
</evidence>
<dbReference type="Pfam" id="PF12833">
    <property type="entry name" value="HTH_18"/>
    <property type="match status" value="1"/>
</dbReference>
<accession>A0A8J6ZMH3</accession>
<dbReference type="SUPFAM" id="SSF46689">
    <property type="entry name" value="Homeodomain-like"/>
    <property type="match status" value="2"/>
</dbReference>
<dbReference type="EMBL" id="JADEXS010000153">
    <property type="protein sequence ID" value="MBE9023367.1"/>
    <property type="molecule type" value="Genomic_DNA"/>
</dbReference>
<sequence length="256" mass="29233">MQNILVIEDETQTRNLFVNSLKSKGFYTIAAENGTVGIQRAEEYSPDLVLCDIQMPELDGYGVLNKLRQNPMTAIIPFIFLTVKLTKAELRKGMNLGADDYLTKPCSVEELVGAIAARLEKQKTLKQWYLNQQNLAKESQSTETTSFYPTSSRLSKVFQFIEDNYHQQISLSDVAQAAGYSNAYLTHLVKRQTKRTVHDWIVERRMTQARSLLLNTDESVNQIATKVGYLDAGYFIRSFRQIHKLPPKEWRNASSL</sequence>
<evidence type="ECO:0000256" key="1">
    <source>
        <dbReference type="ARBA" id="ARBA00023015"/>
    </source>
</evidence>
<keyword evidence="8" id="KW-1185">Reference proteome</keyword>
<dbReference type="InterPro" id="IPR001789">
    <property type="entry name" value="Sig_transdc_resp-reg_receiver"/>
</dbReference>
<dbReference type="SUPFAM" id="SSF52172">
    <property type="entry name" value="CheY-like"/>
    <property type="match status" value="1"/>
</dbReference>
<feature type="domain" description="Response regulatory" evidence="6">
    <location>
        <begin position="3"/>
        <end position="119"/>
    </location>
</feature>
<dbReference type="InterPro" id="IPR009057">
    <property type="entry name" value="Homeodomain-like_sf"/>
</dbReference>
<comment type="caution">
    <text evidence="7">The sequence shown here is derived from an EMBL/GenBank/DDBJ whole genome shotgun (WGS) entry which is preliminary data.</text>
</comment>
<dbReference type="Gene3D" id="1.10.10.60">
    <property type="entry name" value="Homeodomain-like"/>
    <property type="match status" value="2"/>
</dbReference>
<dbReference type="PROSITE" id="PS00041">
    <property type="entry name" value="HTH_ARAC_FAMILY_1"/>
    <property type="match status" value="1"/>
</dbReference>
<name>A0A8J6ZMH3_DESMC</name>
<dbReference type="PROSITE" id="PS01124">
    <property type="entry name" value="HTH_ARAC_FAMILY_2"/>
    <property type="match status" value="1"/>
</dbReference>
<evidence type="ECO:0000256" key="2">
    <source>
        <dbReference type="ARBA" id="ARBA00023125"/>
    </source>
</evidence>
<dbReference type="AlphaFoldDB" id="A0A8J6ZMH3"/>
<dbReference type="InterPro" id="IPR018062">
    <property type="entry name" value="HTH_AraC-typ_CS"/>
</dbReference>
<dbReference type="PANTHER" id="PTHR43280">
    <property type="entry name" value="ARAC-FAMILY TRANSCRIPTIONAL REGULATOR"/>
    <property type="match status" value="1"/>
</dbReference>
<organism evidence="7 8">
    <name type="scientific">Desmonostoc muscorum LEGE 12446</name>
    <dbReference type="NCBI Taxonomy" id="1828758"/>
    <lineage>
        <taxon>Bacteria</taxon>
        <taxon>Bacillati</taxon>
        <taxon>Cyanobacteriota</taxon>
        <taxon>Cyanophyceae</taxon>
        <taxon>Nostocales</taxon>
        <taxon>Nostocaceae</taxon>
        <taxon>Desmonostoc</taxon>
    </lineage>
</organism>
<keyword evidence="1" id="KW-0805">Transcription regulation</keyword>
<keyword evidence="2" id="KW-0238">DNA-binding</keyword>
<dbReference type="Pfam" id="PF00072">
    <property type="entry name" value="Response_reg"/>
    <property type="match status" value="1"/>
</dbReference>